<dbReference type="InterPro" id="IPR041635">
    <property type="entry name" value="Type_ISP_LLaBIII_C"/>
</dbReference>
<evidence type="ECO:0000313" key="2">
    <source>
        <dbReference type="EMBL" id="GAJ10397.1"/>
    </source>
</evidence>
<accession>X1V3M5</accession>
<dbReference type="AlphaFoldDB" id="X1V3M5"/>
<comment type="caution">
    <text evidence="2">The sequence shown here is derived from an EMBL/GenBank/DDBJ whole genome shotgun (WGS) entry which is preliminary data.</text>
</comment>
<organism evidence="2">
    <name type="scientific">marine sediment metagenome</name>
    <dbReference type="NCBI Taxonomy" id="412755"/>
    <lineage>
        <taxon>unclassified sequences</taxon>
        <taxon>metagenomes</taxon>
        <taxon>ecological metagenomes</taxon>
    </lineage>
</organism>
<feature type="domain" description="Type ISP restriction-modification enzyme LLaBIII C-terminal specificity" evidence="1">
    <location>
        <begin position="10"/>
        <end position="189"/>
    </location>
</feature>
<name>X1V3M5_9ZZZZ</name>
<dbReference type="EMBL" id="BARW01028207">
    <property type="protein sequence ID" value="GAJ10397.1"/>
    <property type="molecule type" value="Genomic_DNA"/>
</dbReference>
<evidence type="ECO:0000259" key="1">
    <source>
        <dbReference type="Pfam" id="PF18135"/>
    </source>
</evidence>
<protein>
    <recommendedName>
        <fullName evidence="1">Type ISP restriction-modification enzyme LLaBIII C-terminal specificity domain-containing protein</fullName>
    </recommendedName>
</protein>
<gene>
    <name evidence="2" type="ORF">S12H4_45593</name>
</gene>
<feature type="non-terminal residue" evidence="2">
    <location>
        <position position="192"/>
    </location>
</feature>
<proteinExistence type="predicted"/>
<dbReference type="Pfam" id="PF18135">
    <property type="entry name" value="Type_ISP_C"/>
    <property type="match status" value="1"/>
</dbReference>
<reference evidence="2" key="1">
    <citation type="journal article" date="2014" name="Front. Microbiol.">
        <title>High frequency of phylogenetically diverse reductive dehalogenase-homologous genes in deep subseafloor sedimentary metagenomes.</title>
        <authorList>
            <person name="Kawai M."/>
            <person name="Futagami T."/>
            <person name="Toyoda A."/>
            <person name="Takaki Y."/>
            <person name="Nishi S."/>
            <person name="Hori S."/>
            <person name="Arai W."/>
            <person name="Tsubouchi T."/>
            <person name="Morono Y."/>
            <person name="Uchiyama I."/>
            <person name="Ito T."/>
            <person name="Fujiyama A."/>
            <person name="Inagaki F."/>
            <person name="Takami H."/>
        </authorList>
    </citation>
    <scope>NUCLEOTIDE SEQUENCE</scope>
    <source>
        <strain evidence="2">Expedition CK06-06</strain>
    </source>
</reference>
<sequence length="192" mass="23055">MPDEILLEAFKLKNTSSWNIREARKRIFSDDNWEDYFKDIAYRPFDVRRIYYSDNLIDRPRREVMCNMLEENVGLITSRINRQASLGYFFITCCLTDRHILDNARDSTSLFPLYIYPDKNNNDLFNQHQTEKELNIQPALFDKLSSHYGQKPAPEEILYYIYGVFYSNIYRETYAEFLKIDFPRVPFTAVYD</sequence>